<protein>
    <recommendedName>
        <fullName evidence="2">Thioredoxin domain-containing protein</fullName>
    </recommendedName>
</protein>
<dbReference type="Gene3D" id="3.40.30.10">
    <property type="entry name" value="Glutaredoxin"/>
    <property type="match status" value="1"/>
</dbReference>
<dbReference type="OrthoDB" id="9798454at2"/>
<evidence type="ECO:0000313" key="4">
    <source>
        <dbReference type="Proteomes" id="UP000619743"/>
    </source>
</evidence>
<keyword evidence="1" id="KW-0732">Signal</keyword>
<dbReference type="Pfam" id="PF00085">
    <property type="entry name" value="Thioredoxin"/>
    <property type="match status" value="1"/>
</dbReference>
<evidence type="ECO:0000256" key="1">
    <source>
        <dbReference type="SAM" id="SignalP"/>
    </source>
</evidence>
<comment type="caution">
    <text evidence="3">The sequence shown here is derived from an EMBL/GenBank/DDBJ whole genome shotgun (WGS) entry which is preliminary data.</text>
</comment>
<dbReference type="Proteomes" id="UP000619743">
    <property type="component" value="Unassembled WGS sequence"/>
</dbReference>
<organism evidence="3 4">
    <name type="scientific">Neiella marina</name>
    <dbReference type="NCBI Taxonomy" id="508461"/>
    <lineage>
        <taxon>Bacteria</taxon>
        <taxon>Pseudomonadati</taxon>
        <taxon>Pseudomonadota</taxon>
        <taxon>Gammaproteobacteria</taxon>
        <taxon>Alteromonadales</taxon>
        <taxon>Echinimonadaceae</taxon>
        <taxon>Neiella</taxon>
    </lineage>
</organism>
<name>A0A8J2U2E8_9GAMM</name>
<reference evidence="4" key="1">
    <citation type="journal article" date="2019" name="Int. J. Syst. Evol. Microbiol.">
        <title>The Global Catalogue of Microorganisms (GCM) 10K type strain sequencing project: providing services to taxonomists for standard genome sequencing and annotation.</title>
        <authorList>
            <consortium name="The Broad Institute Genomics Platform"/>
            <consortium name="The Broad Institute Genome Sequencing Center for Infectious Disease"/>
            <person name="Wu L."/>
            <person name="Ma J."/>
        </authorList>
    </citation>
    <scope>NUCLEOTIDE SEQUENCE [LARGE SCALE GENOMIC DNA]</scope>
    <source>
        <strain evidence="4">CGMCC 1.10130</strain>
    </source>
</reference>
<keyword evidence="4" id="KW-1185">Reference proteome</keyword>
<feature type="chain" id="PRO_5035295443" description="Thioredoxin domain-containing protein" evidence="1">
    <location>
        <begin position="22"/>
        <end position="126"/>
    </location>
</feature>
<dbReference type="CDD" id="cd02947">
    <property type="entry name" value="TRX_family"/>
    <property type="match status" value="1"/>
</dbReference>
<feature type="domain" description="Thioredoxin" evidence="2">
    <location>
        <begin position="27"/>
        <end position="121"/>
    </location>
</feature>
<dbReference type="InterPro" id="IPR036249">
    <property type="entry name" value="Thioredoxin-like_sf"/>
</dbReference>
<dbReference type="InterPro" id="IPR013766">
    <property type="entry name" value="Thioredoxin_domain"/>
</dbReference>
<dbReference type="EMBL" id="BMDX01000002">
    <property type="protein sequence ID" value="GGA66687.1"/>
    <property type="molecule type" value="Genomic_DNA"/>
</dbReference>
<dbReference type="AlphaFoldDB" id="A0A8J2U2E8"/>
<evidence type="ECO:0000259" key="2">
    <source>
        <dbReference type="Pfam" id="PF00085"/>
    </source>
</evidence>
<evidence type="ECO:0000313" key="3">
    <source>
        <dbReference type="EMBL" id="GGA66687.1"/>
    </source>
</evidence>
<accession>A0A8J2U2E8</accession>
<feature type="signal peptide" evidence="1">
    <location>
        <begin position="1"/>
        <end position="21"/>
    </location>
</feature>
<dbReference type="SUPFAM" id="SSF52833">
    <property type="entry name" value="Thioredoxin-like"/>
    <property type="match status" value="1"/>
</dbReference>
<dbReference type="RefSeq" id="WP_087504505.1">
    <property type="nucleotide sequence ID" value="NZ_BMDX01000002.1"/>
</dbReference>
<sequence length="126" mass="14318">MNKLFAGLVLLFGLMTGIASAQPFDEQTYKQLQSDNQLVLIDVKASWCPTCAKQGKILKRYFDNNPDSKITLLEVDFDDQKPWVTHFKAPRQSTLVLMQGEQRLWLSVAETREDKIVAALQAAEMK</sequence>
<gene>
    <name evidence="3" type="ORF">GCM10011369_05360</name>
</gene>
<proteinExistence type="predicted"/>